<keyword evidence="1" id="KW-1133">Transmembrane helix</keyword>
<sequence>MSKNYLTRILLLPVIVALVTTLSLLFIEIDLESELMSLSMFEMLMFFVLFYLAIYLFTIVLVVPINIYISKKLENKLVSFILFNSMGFMLIGCIDIWFLTLGSFMSFYLIFPLFSILTLPFLERD</sequence>
<keyword evidence="1" id="KW-0472">Membrane</keyword>
<organism evidence="2 3">
    <name type="scientific">Lysinibacillus macroides</name>
    <dbReference type="NCBI Taxonomy" id="33935"/>
    <lineage>
        <taxon>Bacteria</taxon>
        <taxon>Bacillati</taxon>
        <taxon>Bacillota</taxon>
        <taxon>Bacilli</taxon>
        <taxon>Bacillales</taxon>
        <taxon>Bacillaceae</taxon>
        <taxon>Lysinibacillus</taxon>
    </lineage>
</organism>
<dbReference type="AlphaFoldDB" id="A0A0M9DME1"/>
<evidence type="ECO:0000313" key="2">
    <source>
        <dbReference type="EMBL" id="KOY83102.1"/>
    </source>
</evidence>
<evidence type="ECO:0000313" key="3">
    <source>
        <dbReference type="Proteomes" id="UP000037977"/>
    </source>
</evidence>
<feature type="transmembrane region" description="Helical" evidence="1">
    <location>
        <begin position="43"/>
        <end position="65"/>
    </location>
</feature>
<comment type="caution">
    <text evidence="2">The sequence shown here is derived from an EMBL/GenBank/DDBJ whole genome shotgun (WGS) entry which is preliminary data.</text>
</comment>
<reference evidence="2 3" key="1">
    <citation type="submission" date="2015-07" db="EMBL/GenBank/DDBJ databases">
        <title>Genome sequencing project for genomic taxonomy and phylogenomics of Bacillus-like bacteria.</title>
        <authorList>
            <person name="Liu B."/>
            <person name="Wang J."/>
            <person name="Zhu Y."/>
            <person name="Liu G."/>
            <person name="Chen Q."/>
            <person name="Chen Z."/>
            <person name="Che J."/>
            <person name="Ge C."/>
            <person name="Shi H."/>
            <person name="Pan Z."/>
            <person name="Liu X."/>
        </authorList>
    </citation>
    <scope>NUCLEOTIDE SEQUENCE [LARGE SCALE GENOMIC DNA]</scope>
    <source>
        <strain evidence="2 3">DSM 54</strain>
    </source>
</reference>
<evidence type="ECO:0000256" key="1">
    <source>
        <dbReference type="SAM" id="Phobius"/>
    </source>
</evidence>
<dbReference type="OrthoDB" id="2972430at2"/>
<gene>
    <name evidence="2" type="ORF">ADM90_07340</name>
</gene>
<dbReference type="Proteomes" id="UP000037977">
    <property type="component" value="Unassembled WGS sequence"/>
</dbReference>
<proteinExistence type="predicted"/>
<dbReference type="PATRIC" id="fig|33935.3.peg.914"/>
<accession>A0A0M9DME1</accession>
<protein>
    <submittedName>
        <fullName evidence="2">Pilus assembly protein PilB</fullName>
    </submittedName>
</protein>
<dbReference type="RefSeq" id="WP_053994346.1">
    <property type="nucleotide sequence ID" value="NZ_CP065643.1"/>
</dbReference>
<feature type="transmembrane region" description="Helical" evidence="1">
    <location>
        <begin position="105"/>
        <end position="122"/>
    </location>
</feature>
<keyword evidence="3" id="KW-1185">Reference proteome</keyword>
<feature type="transmembrane region" description="Helical" evidence="1">
    <location>
        <begin position="77"/>
        <end position="99"/>
    </location>
</feature>
<feature type="transmembrane region" description="Helical" evidence="1">
    <location>
        <begin position="9"/>
        <end position="31"/>
    </location>
</feature>
<dbReference type="EMBL" id="LGCI01000005">
    <property type="protein sequence ID" value="KOY83102.1"/>
    <property type="molecule type" value="Genomic_DNA"/>
</dbReference>
<name>A0A0M9DME1_9BACI</name>
<keyword evidence="1" id="KW-0812">Transmembrane</keyword>